<dbReference type="PROSITE" id="PS51257">
    <property type="entry name" value="PROKAR_LIPOPROTEIN"/>
    <property type="match status" value="1"/>
</dbReference>
<reference evidence="1 2" key="1">
    <citation type="submission" date="2016-10" db="EMBL/GenBank/DDBJ databases">
        <authorList>
            <person name="de Groot N.N."/>
        </authorList>
    </citation>
    <scope>NUCLEOTIDE SEQUENCE [LARGE SCALE GENOMIC DNA]</scope>
    <source>
        <strain evidence="1 2">DSM 16195</strain>
    </source>
</reference>
<organism evidence="1 2">
    <name type="scientific">Ulvibacter litoralis</name>
    <dbReference type="NCBI Taxonomy" id="227084"/>
    <lineage>
        <taxon>Bacteria</taxon>
        <taxon>Pseudomonadati</taxon>
        <taxon>Bacteroidota</taxon>
        <taxon>Flavobacteriia</taxon>
        <taxon>Flavobacteriales</taxon>
        <taxon>Flavobacteriaceae</taxon>
        <taxon>Ulvibacter</taxon>
    </lineage>
</organism>
<proteinExistence type="predicted"/>
<sequence length="313" mass="33537">MKKVLVLNLALAIFIGCSPEQNDTVVSEAVDLTQIINPDTAKAAPQFDATSNGIYKGVFASDDMLYHGVLTINLGNDAKYNAVLEYGDHQRVGFIRTNNTVSSVTNQIEFRGAGTGFSLNVSDFENPIIENAYINNQNAQARVLKETSQNKVVASLGTFVDSSDSSFTGTWDFLSTNTQVINVPLPAPAPPGSFEAVTVHVISELVVTKNGTMFTDTTMEQFTPGAGCGTTLPSGSQVPFFSGDVTILVGGIFSVEINEYAASTQTSTWLGEIATWDFNFSKIQGGVYYNSNCVAQDAGTWSWKGRSGTVTLN</sequence>
<dbReference type="Proteomes" id="UP000199321">
    <property type="component" value="Unassembled WGS sequence"/>
</dbReference>
<dbReference type="EMBL" id="FNBA01000002">
    <property type="protein sequence ID" value="SDE79923.1"/>
    <property type="molecule type" value="Genomic_DNA"/>
</dbReference>
<evidence type="ECO:0008006" key="3">
    <source>
        <dbReference type="Google" id="ProtNLM"/>
    </source>
</evidence>
<gene>
    <name evidence="1" type="ORF">SAMN05421855_102807</name>
</gene>
<dbReference type="RefSeq" id="WP_093143833.1">
    <property type="nucleotide sequence ID" value="NZ_BMWO01000010.1"/>
</dbReference>
<evidence type="ECO:0000313" key="1">
    <source>
        <dbReference type="EMBL" id="SDE79923.1"/>
    </source>
</evidence>
<evidence type="ECO:0000313" key="2">
    <source>
        <dbReference type="Proteomes" id="UP000199321"/>
    </source>
</evidence>
<dbReference type="OrthoDB" id="1432900at2"/>
<dbReference type="AlphaFoldDB" id="A0A1G7FVG9"/>
<name>A0A1G7FVG9_9FLAO</name>
<accession>A0A1G7FVG9</accession>
<keyword evidence="2" id="KW-1185">Reference proteome</keyword>
<protein>
    <recommendedName>
        <fullName evidence="3">Lipoprotein</fullName>
    </recommendedName>
</protein>